<organism evidence="1 2">
    <name type="scientific">Raoultella planticola</name>
    <name type="common">Klebsiella planticola</name>
    <dbReference type="NCBI Taxonomy" id="575"/>
    <lineage>
        <taxon>Bacteria</taxon>
        <taxon>Pseudomonadati</taxon>
        <taxon>Pseudomonadota</taxon>
        <taxon>Gammaproteobacteria</taxon>
        <taxon>Enterobacterales</taxon>
        <taxon>Enterobacteriaceae</taxon>
        <taxon>Klebsiella/Raoultella group</taxon>
        <taxon>Raoultella</taxon>
    </lineage>
</organism>
<dbReference type="Proteomes" id="UP000345637">
    <property type="component" value="Unassembled WGS sequence"/>
</dbReference>
<gene>
    <name evidence="1" type="ORF">NCTC12998_06833</name>
</gene>
<proteinExistence type="predicted"/>
<dbReference type="InterPro" id="IPR013397">
    <property type="entry name" value="CRISPR-assoc_prot_Csy1"/>
</dbReference>
<name>A0A485CZS9_RAOPL</name>
<dbReference type="AlphaFoldDB" id="A0A485CZS9"/>
<evidence type="ECO:0000313" key="2">
    <source>
        <dbReference type="Proteomes" id="UP000345637"/>
    </source>
</evidence>
<dbReference type="EMBL" id="CAADJE010000037">
    <property type="protein sequence ID" value="VFS89954.1"/>
    <property type="molecule type" value="Genomic_DNA"/>
</dbReference>
<sequence length="74" mass="8155">MNTDRFAAFTDDAAQLDEWISGFSSALNTGEPTSHKLAKQSYFPVKEGYHLLSPLFATSLVSRSTPENGCVTLW</sequence>
<accession>A0A485CZS9</accession>
<protein>
    <submittedName>
        <fullName evidence="1">CRISPR type I-F/YPEST-associated protein Csy1</fullName>
    </submittedName>
</protein>
<reference evidence="1 2" key="1">
    <citation type="submission" date="2019-03" db="EMBL/GenBank/DDBJ databases">
        <authorList>
            <consortium name="Pathogen Informatics"/>
        </authorList>
    </citation>
    <scope>NUCLEOTIDE SEQUENCE [LARGE SCALE GENOMIC DNA]</scope>
    <source>
        <strain evidence="1 2">NCTC12998</strain>
    </source>
</reference>
<dbReference type="Pfam" id="PF09611">
    <property type="entry name" value="Cas_Csy1"/>
    <property type="match status" value="1"/>
</dbReference>
<evidence type="ECO:0000313" key="1">
    <source>
        <dbReference type="EMBL" id="VFS89954.1"/>
    </source>
</evidence>